<dbReference type="InterPro" id="IPR012318">
    <property type="entry name" value="HTH_CRP"/>
</dbReference>
<feature type="domain" description="Cyclic nucleotide-binding" evidence="5">
    <location>
        <begin position="41"/>
        <end position="124"/>
    </location>
</feature>
<dbReference type="PANTHER" id="PTHR24567">
    <property type="entry name" value="CRP FAMILY TRANSCRIPTIONAL REGULATORY PROTEIN"/>
    <property type="match status" value="1"/>
</dbReference>
<dbReference type="CDD" id="cd00038">
    <property type="entry name" value="CAP_ED"/>
    <property type="match status" value="1"/>
</dbReference>
<protein>
    <submittedName>
        <fullName evidence="7">Transcriptional regulator, Crp/Fnr family</fullName>
    </submittedName>
</protein>
<dbReference type="PRINTS" id="PR00034">
    <property type="entry name" value="HTHCRP"/>
</dbReference>
<dbReference type="InterPro" id="IPR000595">
    <property type="entry name" value="cNMP-bd_dom"/>
</dbReference>
<dbReference type="GO" id="GO:0003677">
    <property type="term" value="F:DNA binding"/>
    <property type="evidence" value="ECO:0007669"/>
    <property type="project" value="UniProtKB-KW"/>
</dbReference>
<proteinExistence type="predicted"/>
<dbReference type="SUPFAM" id="SSF46785">
    <property type="entry name" value="Winged helix' DNA-binding domain"/>
    <property type="match status" value="1"/>
</dbReference>
<dbReference type="RefSeq" id="WP_012345937.1">
    <property type="nucleotide sequence ID" value="NC_010524.1"/>
</dbReference>
<evidence type="ECO:0000259" key="6">
    <source>
        <dbReference type="PROSITE" id="PS51063"/>
    </source>
</evidence>
<reference evidence="7 8" key="1">
    <citation type="submission" date="2008-03" db="EMBL/GenBank/DDBJ databases">
        <title>Complete sequence of Leptothrix cholodnii SP-6.</title>
        <authorList>
            <consortium name="US DOE Joint Genome Institute"/>
            <person name="Copeland A."/>
            <person name="Lucas S."/>
            <person name="Lapidus A."/>
            <person name="Glavina del Rio T."/>
            <person name="Dalin E."/>
            <person name="Tice H."/>
            <person name="Bruce D."/>
            <person name="Goodwin L."/>
            <person name="Pitluck S."/>
            <person name="Chertkov O."/>
            <person name="Brettin T."/>
            <person name="Detter J.C."/>
            <person name="Han C."/>
            <person name="Kuske C.R."/>
            <person name="Schmutz J."/>
            <person name="Larimer F."/>
            <person name="Land M."/>
            <person name="Hauser L."/>
            <person name="Kyrpides N."/>
            <person name="Lykidis A."/>
            <person name="Emerson D."/>
            <person name="Richardson P."/>
        </authorList>
    </citation>
    <scope>NUCLEOTIDE SEQUENCE [LARGE SCALE GENOMIC DNA]</scope>
    <source>
        <strain evidence="8">ATCC 51168 / LMG 8142 / SP-6</strain>
    </source>
</reference>
<dbReference type="PROSITE" id="PS00042">
    <property type="entry name" value="HTH_CRP_1"/>
    <property type="match status" value="1"/>
</dbReference>
<dbReference type="STRING" id="395495.Lcho_0903"/>
<name>B1Y1Z5_LEPCP</name>
<dbReference type="Pfam" id="PF00027">
    <property type="entry name" value="cNMP_binding"/>
    <property type="match status" value="1"/>
</dbReference>
<dbReference type="Gene3D" id="1.10.10.10">
    <property type="entry name" value="Winged helix-like DNA-binding domain superfamily/Winged helix DNA-binding domain"/>
    <property type="match status" value="1"/>
</dbReference>
<dbReference type="InterPro" id="IPR050397">
    <property type="entry name" value="Env_Response_Regulators"/>
</dbReference>
<dbReference type="OrthoDB" id="8892417at2"/>
<dbReference type="PROSITE" id="PS50042">
    <property type="entry name" value="CNMP_BINDING_3"/>
    <property type="match status" value="1"/>
</dbReference>
<dbReference type="PANTHER" id="PTHR24567:SF75">
    <property type="entry name" value="FUMARATE AND NITRATE REDUCTION REGULATORY PROTEIN"/>
    <property type="match status" value="1"/>
</dbReference>
<dbReference type="InterPro" id="IPR036390">
    <property type="entry name" value="WH_DNA-bd_sf"/>
</dbReference>
<dbReference type="InterPro" id="IPR018335">
    <property type="entry name" value="Tscrpt_reg_HTH_Crp-type_CS"/>
</dbReference>
<evidence type="ECO:0000259" key="5">
    <source>
        <dbReference type="PROSITE" id="PS50042"/>
    </source>
</evidence>
<dbReference type="Pfam" id="PF13545">
    <property type="entry name" value="HTH_Crp_2"/>
    <property type="match status" value="1"/>
</dbReference>
<keyword evidence="3" id="KW-0804">Transcription</keyword>
<dbReference type="HOGENOM" id="CLU_969086_0_0_4"/>
<keyword evidence="1" id="KW-0805">Transcription regulation</keyword>
<feature type="domain" description="HTH crp-type" evidence="6">
    <location>
        <begin position="175"/>
        <end position="248"/>
    </location>
</feature>
<evidence type="ECO:0000256" key="4">
    <source>
        <dbReference type="SAM" id="MobiDB-lite"/>
    </source>
</evidence>
<accession>B1Y1Z5</accession>
<dbReference type="InterPro" id="IPR018490">
    <property type="entry name" value="cNMP-bd_dom_sf"/>
</dbReference>
<dbReference type="eggNOG" id="COG0664">
    <property type="taxonomic scope" value="Bacteria"/>
</dbReference>
<dbReference type="InterPro" id="IPR036388">
    <property type="entry name" value="WH-like_DNA-bd_sf"/>
</dbReference>
<dbReference type="EMBL" id="CP001013">
    <property type="protein sequence ID" value="ACB33175.1"/>
    <property type="molecule type" value="Genomic_DNA"/>
</dbReference>
<dbReference type="Proteomes" id="UP000001693">
    <property type="component" value="Chromosome"/>
</dbReference>
<evidence type="ECO:0000256" key="2">
    <source>
        <dbReference type="ARBA" id="ARBA00023125"/>
    </source>
</evidence>
<sequence length="287" mass="31123">MAVVSLLNVPDEHPAVRDAWFVRRCTVTPASAPGPLSDLLRLLGVQPSETAGELDFLIPLWRVRSGATLLHEGAPAECVHVVRSGTFKSLKTSEDGYEQVLGFAGPGEVLGFEALCRGQQPMSAVALEDSTVYALPVRSLDGWRQGSPALDHALQFALSRQLARVGEITEMMAAVAAEVRLARFLVWLSAHMLECGQSPRRLRLRMSRRDIASLLGVAHETVSRSFGSLVEWGYLRVDNREVEILDLDGLKAFKRSTRGFADQVSRRHGAGTAASPPARHAPVGVAA</sequence>
<dbReference type="KEGG" id="lch:Lcho_0903"/>
<keyword evidence="2" id="KW-0238">DNA-binding</keyword>
<dbReference type="SMART" id="SM00419">
    <property type="entry name" value="HTH_CRP"/>
    <property type="match status" value="1"/>
</dbReference>
<dbReference type="Gene3D" id="2.60.120.10">
    <property type="entry name" value="Jelly Rolls"/>
    <property type="match status" value="1"/>
</dbReference>
<dbReference type="GO" id="GO:0003700">
    <property type="term" value="F:DNA-binding transcription factor activity"/>
    <property type="evidence" value="ECO:0007669"/>
    <property type="project" value="InterPro"/>
</dbReference>
<evidence type="ECO:0000313" key="8">
    <source>
        <dbReference type="Proteomes" id="UP000001693"/>
    </source>
</evidence>
<organism evidence="7 8">
    <name type="scientific">Leptothrix cholodnii (strain ATCC 51168 / LMG 8142 / SP-6)</name>
    <name type="common">Leptothrix discophora (strain SP-6)</name>
    <dbReference type="NCBI Taxonomy" id="395495"/>
    <lineage>
        <taxon>Bacteria</taxon>
        <taxon>Pseudomonadati</taxon>
        <taxon>Pseudomonadota</taxon>
        <taxon>Betaproteobacteria</taxon>
        <taxon>Burkholderiales</taxon>
        <taxon>Sphaerotilaceae</taxon>
        <taxon>Leptothrix</taxon>
    </lineage>
</organism>
<feature type="region of interest" description="Disordered" evidence="4">
    <location>
        <begin position="264"/>
        <end position="287"/>
    </location>
</feature>
<dbReference type="InterPro" id="IPR014710">
    <property type="entry name" value="RmlC-like_jellyroll"/>
</dbReference>
<dbReference type="SUPFAM" id="SSF51206">
    <property type="entry name" value="cAMP-binding domain-like"/>
    <property type="match status" value="1"/>
</dbReference>
<dbReference type="PROSITE" id="PS51063">
    <property type="entry name" value="HTH_CRP_2"/>
    <property type="match status" value="1"/>
</dbReference>
<dbReference type="SMART" id="SM00100">
    <property type="entry name" value="cNMP"/>
    <property type="match status" value="1"/>
</dbReference>
<evidence type="ECO:0000256" key="1">
    <source>
        <dbReference type="ARBA" id="ARBA00023015"/>
    </source>
</evidence>
<keyword evidence="8" id="KW-1185">Reference proteome</keyword>
<dbReference type="AlphaFoldDB" id="B1Y1Z5"/>
<evidence type="ECO:0000313" key="7">
    <source>
        <dbReference type="EMBL" id="ACB33175.1"/>
    </source>
</evidence>
<evidence type="ECO:0000256" key="3">
    <source>
        <dbReference type="ARBA" id="ARBA00023163"/>
    </source>
</evidence>
<gene>
    <name evidence="7" type="ordered locus">Lcho_0903</name>
</gene>
<dbReference type="GO" id="GO:0005829">
    <property type="term" value="C:cytosol"/>
    <property type="evidence" value="ECO:0007669"/>
    <property type="project" value="TreeGrafter"/>
</dbReference>